<feature type="compositionally biased region" description="Polar residues" evidence="1">
    <location>
        <begin position="10"/>
        <end position="19"/>
    </location>
</feature>
<gene>
    <name evidence="2" type="ORF">CBER1_08142</name>
</gene>
<feature type="region of interest" description="Disordered" evidence="1">
    <location>
        <begin position="1"/>
        <end position="258"/>
    </location>
</feature>
<organism evidence="2 3">
    <name type="scientific">Cercospora berteroae</name>
    <dbReference type="NCBI Taxonomy" id="357750"/>
    <lineage>
        <taxon>Eukaryota</taxon>
        <taxon>Fungi</taxon>
        <taxon>Dikarya</taxon>
        <taxon>Ascomycota</taxon>
        <taxon>Pezizomycotina</taxon>
        <taxon>Dothideomycetes</taxon>
        <taxon>Dothideomycetidae</taxon>
        <taxon>Mycosphaerellales</taxon>
        <taxon>Mycosphaerellaceae</taxon>
        <taxon>Cercospora</taxon>
    </lineage>
</organism>
<keyword evidence="3" id="KW-1185">Reference proteome</keyword>
<dbReference type="EMBL" id="PNEN01000253">
    <property type="protein sequence ID" value="PPJ60581.1"/>
    <property type="molecule type" value="Genomic_DNA"/>
</dbReference>
<accession>A0A2S6CLJ3</accession>
<evidence type="ECO:0000256" key="1">
    <source>
        <dbReference type="SAM" id="MobiDB-lite"/>
    </source>
</evidence>
<feature type="compositionally biased region" description="Low complexity" evidence="1">
    <location>
        <begin position="20"/>
        <end position="33"/>
    </location>
</feature>
<feature type="compositionally biased region" description="Polar residues" evidence="1">
    <location>
        <begin position="43"/>
        <end position="54"/>
    </location>
</feature>
<feature type="compositionally biased region" description="Polar residues" evidence="1">
    <location>
        <begin position="101"/>
        <end position="112"/>
    </location>
</feature>
<protein>
    <submittedName>
        <fullName evidence="2">Uncharacterized protein</fullName>
    </submittedName>
</protein>
<dbReference type="OrthoDB" id="10466596at2759"/>
<feature type="compositionally biased region" description="Polar residues" evidence="1">
    <location>
        <begin position="133"/>
        <end position="142"/>
    </location>
</feature>
<feature type="compositionally biased region" description="Basic and acidic residues" evidence="1">
    <location>
        <begin position="167"/>
        <end position="179"/>
    </location>
</feature>
<proteinExistence type="predicted"/>
<reference evidence="3" key="1">
    <citation type="journal article" date="2017" name="bioRxiv">
        <title>Conservation of a gene cluster reveals novel cercosporin biosynthetic mechanisms and extends production to the genus Colletotrichum.</title>
        <authorList>
            <person name="de Jonge R."/>
            <person name="Ebert M.K."/>
            <person name="Huitt-Roehl C.R."/>
            <person name="Pal P."/>
            <person name="Suttle J.C."/>
            <person name="Spanner R.E."/>
            <person name="Neubauer J.D."/>
            <person name="Jurick W.M.II."/>
            <person name="Stott K.A."/>
            <person name="Secor G.A."/>
            <person name="Thomma B.P.H.J."/>
            <person name="Van de Peer Y."/>
            <person name="Townsend C.A."/>
            <person name="Bolton M.D."/>
        </authorList>
    </citation>
    <scope>NUCLEOTIDE SEQUENCE [LARGE SCALE GENOMIC DNA]</scope>
    <source>
        <strain evidence="3">CBS538.71</strain>
    </source>
</reference>
<comment type="caution">
    <text evidence="2">The sequence shown here is derived from an EMBL/GenBank/DDBJ whole genome shotgun (WGS) entry which is preliminary data.</text>
</comment>
<feature type="compositionally biased region" description="Basic and acidic residues" evidence="1">
    <location>
        <begin position="223"/>
        <end position="232"/>
    </location>
</feature>
<dbReference type="AlphaFoldDB" id="A0A2S6CLJ3"/>
<feature type="compositionally biased region" description="Basic and acidic residues" evidence="1">
    <location>
        <begin position="90"/>
        <end position="100"/>
    </location>
</feature>
<evidence type="ECO:0000313" key="3">
    <source>
        <dbReference type="Proteomes" id="UP000237631"/>
    </source>
</evidence>
<dbReference type="Proteomes" id="UP000237631">
    <property type="component" value="Unassembled WGS sequence"/>
</dbReference>
<sequence length="258" mass="27436">MATVPMQAAAATSSTTVPDTQSATAQATNASSTPVVDAESDDTQAASKSALANDTQDDHAQAASASTIATDGENDTAPVTAISSASAQVAHEDAPKDTRNDTAQSMVTSSAPATGPQIDAPKLNPKPAWQIPENASSMTDSKTPAKDRDWHMQYPPLGESMAIRNQPKRDQKNTGDRTDTPTSERAPLEDEAASHAEIAPSLPESDREPEAAEPPSFSGKGYVKVDFEEHQGPKPSKRAQRAENKKEKRRRHQAIQRD</sequence>
<name>A0A2S6CLJ3_9PEZI</name>
<evidence type="ECO:0000313" key="2">
    <source>
        <dbReference type="EMBL" id="PPJ60581.1"/>
    </source>
</evidence>
<feature type="compositionally biased region" description="Basic residues" evidence="1">
    <location>
        <begin position="247"/>
        <end position="258"/>
    </location>
</feature>